<organism evidence="1 2">
    <name type="scientific">Anaerostipes rhamnosivorans</name>
    <dbReference type="NCBI Taxonomy" id="1229621"/>
    <lineage>
        <taxon>Bacteria</taxon>
        <taxon>Bacillati</taxon>
        <taxon>Bacillota</taxon>
        <taxon>Clostridia</taxon>
        <taxon>Lachnospirales</taxon>
        <taxon>Lachnospiraceae</taxon>
        <taxon>Anaerostipes</taxon>
    </lineage>
</organism>
<dbReference type="EMBL" id="CP040058">
    <property type="protein sequence ID" value="QCP34451.1"/>
    <property type="molecule type" value="Genomic_DNA"/>
</dbReference>
<dbReference type="Pfam" id="PF18982">
    <property type="entry name" value="JetA"/>
    <property type="match status" value="1"/>
</dbReference>
<accession>A0A4P8ICP2</accession>
<protein>
    <submittedName>
        <fullName evidence="1">Chromosome partition protein smc</fullName>
    </submittedName>
</protein>
<name>A0A4P8ICP2_9FIRM</name>
<evidence type="ECO:0000313" key="1">
    <source>
        <dbReference type="EMBL" id="QCP34451.1"/>
    </source>
</evidence>
<dbReference type="OrthoDB" id="1933360at2"/>
<dbReference type="AlphaFoldDB" id="A0A4P8ICP2"/>
<evidence type="ECO:0000313" key="2">
    <source>
        <dbReference type="Proteomes" id="UP000298653"/>
    </source>
</evidence>
<sequence>MRFGYDIPDSFWSLFRSVNRDLYIEALLKISEEYEYNNYFLSREVCIQVLSDWNADKRIWLQREEFESELDVLETPPNRILNWLIKTGWLKKLDDFATLTSNIVIPDYAAVFLEAFEQLVNPQMEDTEIYIQNVYATLFSFQNDKRINLGMLKTALINTKKLNKALQDLLHNMDKFFGRLLKQQFYGDVLSEHLEGYVEEIVKKKYHMLKTNDNFYLYKMDIKRCLQQMREDVVWIEKVRAKARAEGRDEKEDVLETLDAIERGFDDIEHRIANMDKEHSKYVRATVTRLNYMLSGEADMKGLVVSLLKHLETDRAKEERLTKVAEKMNLSRLEVLSEKSLYRRKKRKDFISRLEPDEDMPELTREEVLKLNKIHTRYSKKEIEEFLESHMKDGYMEMKDVEISDNEAFEKLILAYDYCTRKNSRYQVVEREETMLENGKYRYPDLLFVRRKA</sequence>
<proteinExistence type="predicted"/>
<keyword evidence="2" id="KW-1185">Reference proteome</keyword>
<reference evidence="1 2" key="1">
    <citation type="submission" date="2019-05" db="EMBL/GenBank/DDBJ databases">
        <title>Complete genome sequencing of Anaerostipes rhamnosivorans.</title>
        <authorList>
            <person name="Bui T.P.N."/>
            <person name="de Vos W.M."/>
        </authorList>
    </citation>
    <scope>NUCLEOTIDE SEQUENCE [LARGE SCALE GENOMIC DNA]</scope>
    <source>
        <strain evidence="1 2">1y2</strain>
    </source>
</reference>
<dbReference type="InterPro" id="IPR043773">
    <property type="entry name" value="JetA"/>
</dbReference>
<dbReference type="KEGG" id="arf:AR1Y2_0997"/>
<dbReference type="Proteomes" id="UP000298653">
    <property type="component" value="Chromosome"/>
</dbReference>
<dbReference type="RefSeq" id="WP_137327985.1">
    <property type="nucleotide sequence ID" value="NZ_CP040058.1"/>
</dbReference>
<gene>
    <name evidence="1" type="ORF">AR1Y2_0997</name>
</gene>